<dbReference type="Pfam" id="PF00535">
    <property type="entry name" value="Glycos_transf_2"/>
    <property type="match status" value="1"/>
</dbReference>
<reference evidence="6 7" key="1">
    <citation type="submission" date="2017-05" db="EMBL/GenBank/DDBJ databases">
        <title>Biotechnological potential of actinobacteria isolated from South African environments.</title>
        <authorList>
            <person name="Le Roes-Hill M."/>
            <person name="Prins A."/>
            <person name="Durrell K.A."/>
        </authorList>
    </citation>
    <scope>NUCLEOTIDE SEQUENCE [LARGE SCALE GENOMIC DNA]</scope>
    <source>
        <strain evidence="6 7">HMC13</strain>
    </source>
</reference>
<evidence type="ECO:0000313" key="7">
    <source>
        <dbReference type="Proteomes" id="UP000195105"/>
    </source>
</evidence>
<evidence type="ECO:0000256" key="3">
    <source>
        <dbReference type="ARBA" id="ARBA00022676"/>
    </source>
</evidence>
<evidence type="ECO:0000256" key="1">
    <source>
        <dbReference type="ARBA" id="ARBA00004776"/>
    </source>
</evidence>
<evidence type="ECO:0000256" key="4">
    <source>
        <dbReference type="ARBA" id="ARBA00022679"/>
    </source>
</evidence>
<evidence type="ECO:0000313" key="6">
    <source>
        <dbReference type="EMBL" id="OUD01594.1"/>
    </source>
</evidence>
<dbReference type="PANTHER" id="PTHR43179:SF12">
    <property type="entry name" value="GALACTOFURANOSYLTRANSFERASE GLFT2"/>
    <property type="match status" value="1"/>
</dbReference>
<protein>
    <recommendedName>
        <fullName evidence="5">Glycosyltransferase 2-like domain-containing protein</fullName>
    </recommendedName>
</protein>
<comment type="caution">
    <text evidence="6">The sequence shown here is derived from an EMBL/GenBank/DDBJ whole genome shotgun (WGS) entry which is preliminary data.</text>
</comment>
<comment type="similarity">
    <text evidence="2">Belongs to the glycosyltransferase 2 family.</text>
</comment>
<feature type="domain" description="Glycosyltransferase 2-like" evidence="5">
    <location>
        <begin position="84"/>
        <end position="261"/>
    </location>
</feature>
<proteinExistence type="inferred from homology"/>
<keyword evidence="3" id="KW-0328">Glycosyltransferase</keyword>
<organism evidence="6 7">
    <name type="scientific">Streptomyces swartbergensis</name>
    <dbReference type="NCBI Taxonomy" id="487165"/>
    <lineage>
        <taxon>Bacteria</taxon>
        <taxon>Bacillati</taxon>
        <taxon>Actinomycetota</taxon>
        <taxon>Actinomycetes</taxon>
        <taxon>Kitasatosporales</taxon>
        <taxon>Streptomycetaceae</taxon>
        <taxon>Streptomyces</taxon>
    </lineage>
</organism>
<dbReference type="Proteomes" id="UP000195105">
    <property type="component" value="Unassembled WGS sequence"/>
</dbReference>
<comment type="pathway">
    <text evidence="1">Cell wall biogenesis; cell wall polysaccharide biosynthesis.</text>
</comment>
<dbReference type="GO" id="GO:0016757">
    <property type="term" value="F:glycosyltransferase activity"/>
    <property type="evidence" value="ECO:0007669"/>
    <property type="project" value="UniProtKB-KW"/>
</dbReference>
<evidence type="ECO:0000256" key="2">
    <source>
        <dbReference type="ARBA" id="ARBA00006739"/>
    </source>
</evidence>
<dbReference type="SUPFAM" id="SSF53448">
    <property type="entry name" value="Nucleotide-diphospho-sugar transferases"/>
    <property type="match status" value="1"/>
</dbReference>
<keyword evidence="7" id="KW-1185">Reference proteome</keyword>
<gene>
    <name evidence="6" type="ORF">CA983_19410</name>
</gene>
<dbReference type="InterPro" id="IPR029044">
    <property type="entry name" value="Nucleotide-diphossugar_trans"/>
</dbReference>
<evidence type="ECO:0000259" key="5">
    <source>
        <dbReference type="Pfam" id="PF00535"/>
    </source>
</evidence>
<dbReference type="EMBL" id="NGFN01000113">
    <property type="protein sequence ID" value="OUD01594.1"/>
    <property type="molecule type" value="Genomic_DNA"/>
</dbReference>
<dbReference type="Gene3D" id="3.90.550.10">
    <property type="entry name" value="Spore Coat Polysaccharide Biosynthesis Protein SpsA, Chain A"/>
    <property type="match status" value="1"/>
</dbReference>
<name>A0A243S2S4_9ACTN</name>
<sequence length="395" mass="43018">MRVVDIDLAEPGRFSPPGSRARIHPQGRVLALVRRRGHPLGMVLSSGASPAELWQTLAESTRRELDVCMAPSDAGRTGDPPDISVVVPTRNRCDQLRQCLDSLLRMEYPRSRFEITVVDNAPANAAAEQLVHEAYSHQVRYVREPVAGGARARNRGLAAAHGTIVAYSDDDTLVDARWLSALAEAFSGDRHIGCVTGLIVPAELQTEAQAALERHGAFGKGYRPRSWSLHDPPEDPLFPFTAGHFGSGANMAFRTDLLRALGGFDPATGPGTPARGGEDLLAFFQVVVSGRTLAYQPDAIVWHRHRRTADALSAQAFGYGAGFGAYLTGALAHHPRMLPALLRRLPGGIRYAAARAHMRTSSQDTEWSRRLALLEIRGLLYGPVGYLRSRSQCLR</sequence>
<dbReference type="AlphaFoldDB" id="A0A243S2S4"/>
<dbReference type="InterPro" id="IPR001173">
    <property type="entry name" value="Glyco_trans_2-like"/>
</dbReference>
<accession>A0A243S2S4</accession>
<keyword evidence="4" id="KW-0808">Transferase</keyword>
<dbReference type="PANTHER" id="PTHR43179">
    <property type="entry name" value="RHAMNOSYLTRANSFERASE WBBL"/>
    <property type="match status" value="1"/>
</dbReference>